<dbReference type="PANTHER" id="PTHR43128">
    <property type="entry name" value="L-2-HYDROXYCARBOXYLATE DEHYDROGENASE (NAD(P)(+))"/>
    <property type="match status" value="1"/>
</dbReference>
<dbReference type="PRINTS" id="PR00086">
    <property type="entry name" value="LLDHDRGNASE"/>
</dbReference>
<feature type="binding site" evidence="5">
    <location>
        <begin position="117"/>
        <end position="119"/>
    </location>
    <ligand>
        <name>NAD(+)</name>
        <dbReference type="ChEBI" id="CHEBI:57540"/>
    </ligand>
</feature>
<dbReference type="Pfam" id="PF02866">
    <property type="entry name" value="Ldh_1_C"/>
    <property type="match status" value="1"/>
</dbReference>
<dbReference type="SUPFAM" id="SSF51735">
    <property type="entry name" value="NAD(P)-binding Rossmann-fold domains"/>
    <property type="match status" value="1"/>
</dbReference>
<organism evidence="9 10">
    <name type="scientific">Nitrosomonas aestuarii</name>
    <dbReference type="NCBI Taxonomy" id="52441"/>
    <lineage>
        <taxon>Bacteria</taxon>
        <taxon>Pseudomonadati</taxon>
        <taxon>Pseudomonadota</taxon>
        <taxon>Betaproteobacteria</taxon>
        <taxon>Nitrosomonadales</taxon>
        <taxon>Nitrosomonadaceae</taxon>
        <taxon>Nitrosomonas</taxon>
    </lineage>
</organism>
<evidence type="ECO:0000256" key="2">
    <source>
        <dbReference type="ARBA" id="ARBA00023002"/>
    </source>
</evidence>
<dbReference type="InterPro" id="IPR022383">
    <property type="entry name" value="Lactate/malate_DH_C"/>
</dbReference>
<dbReference type="GO" id="GO:0006089">
    <property type="term" value="P:lactate metabolic process"/>
    <property type="evidence" value="ECO:0007669"/>
    <property type="project" value="TreeGrafter"/>
</dbReference>
<dbReference type="Proteomes" id="UP000199533">
    <property type="component" value="Unassembled WGS sequence"/>
</dbReference>
<comment type="function">
    <text evidence="1">Catalyzes the reversible oxidation of malate to oxaloacetate.</text>
</comment>
<dbReference type="EMBL" id="FOSP01000010">
    <property type="protein sequence ID" value="SFK60742.1"/>
    <property type="molecule type" value="Genomic_DNA"/>
</dbReference>
<dbReference type="Pfam" id="PF00056">
    <property type="entry name" value="Ldh_1_N"/>
    <property type="match status" value="1"/>
</dbReference>
<dbReference type="PANTHER" id="PTHR43128:SF16">
    <property type="entry name" value="L-LACTATE DEHYDROGENASE"/>
    <property type="match status" value="1"/>
</dbReference>
<reference evidence="10" key="1">
    <citation type="submission" date="2016-10" db="EMBL/GenBank/DDBJ databases">
        <authorList>
            <person name="Varghese N."/>
            <person name="Submissions S."/>
        </authorList>
    </citation>
    <scope>NUCLEOTIDE SEQUENCE [LARGE SCALE GENOMIC DNA]</scope>
    <source>
        <strain evidence="10">Nm69</strain>
    </source>
</reference>
<evidence type="ECO:0000256" key="1">
    <source>
        <dbReference type="ARBA" id="ARBA00003966"/>
    </source>
</evidence>
<evidence type="ECO:0000259" key="7">
    <source>
        <dbReference type="Pfam" id="PF00056"/>
    </source>
</evidence>
<accession>A0A1I4AVX7</accession>
<proteinExistence type="inferred from homology"/>
<dbReference type="RefSeq" id="WP_090698944.1">
    <property type="nucleotide sequence ID" value="NZ_FOSP01000010.1"/>
</dbReference>
<dbReference type="InterPro" id="IPR001557">
    <property type="entry name" value="L-lactate/malate_DH"/>
</dbReference>
<evidence type="ECO:0000256" key="4">
    <source>
        <dbReference type="PIRSR" id="PIRSR000102-1"/>
    </source>
</evidence>
<dbReference type="STRING" id="52441.SAMN05216302_101066"/>
<dbReference type="AlphaFoldDB" id="A0A1I4AVX7"/>
<dbReference type="Gene3D" id="3.40.50.720">
    <property type="entry name" value="NAD(P)-binding Rossmann-like Domain"/>
    <property type="match status" value="1"/>
</dbReference>
<comment type="similarity">
    <text evidence="6">Belongs to the LDH/MDH superfamily.</text>
</comment>
<dbReference type="InterPro" id="IPR036291">
    <property type="entry name" value="NAD(P)-bd_dom_sf"/>
</dbReference>
<evidence type="ECO:0000256" key="6">
    <source>
        <dbReference type="RuleBase" id="RU003369"/>
    </source>
</evidence>
<keyword evidence="3 5" id="KW-0520">NAD</keyword>
<dbReference type="GO" id="GO:0004459">
    <property type="term" value="F:L-lactate dehydrogenase (NAD+) activity"/>
    <property type="evidence" value="ECO:0007669"/>
    <property type="project" value="TreeGrafter"/>
</dbReference>
<dbReference type="Gene3D" id="3.90.110.10">
    <property type="entry name" value="Lactate dehydrogenase/glycoside hydrolase, family 4, C-terminal"/>
    <property type="match status" value="1"/>
</dbReference>
<dbReference type="OrthoDB" id="9802969at2"/>
<dbReference type="InterPro" id="IPR015955">
    <property type="entry name" value="Lactate_DH/Glyco_Ohase_4_C"/>
</dbReference>
<feature type="domain" description="Lactate/malate dehydrogenase C-terminal" evidence="8">
    <location>
        <begin position="144"/>
        <end position="300"/>
    </location>
</feature>
<dbReference type="InterPro" id="IPR001236">
    <property type="entry name" value="Lactate/malate_DH_N"/>
</dbReference>
<dbReference type="CDD" id="cd00300">
    <property type="entry name" value="LDH_like"/>
    <property type="match status" value="1"/>
</dbReference>
<keyword evidence="2 6" id="KW-0560">Oxidoreductase</keyword>
<evidence type="ECO:0000259" key="8">
    <source>
        <dbReference type="Pfam" id="PF02866"/>
    </source>
</evidence>
<dbReference type="SUPFAM" id="SSF56327">
    <property type="entry name" value="LDH C-terminal domain-like"/>
    <property type="match status" value="1"/>
</dbReference>
<keyword evidence="10" id="KW-1185">Reference proteome</keyword>
<evidence type="ECO:0000256" key="3">
    <source>
        <dbReference type="ARBA" id="ARBA00023027"/>
    </source>
</evidence>
<evidence type="ECO:0000256" key="5">
    <source>
        <dbReference type="PIRSR" id="PIRSR000102-3"/>
    </source>
</evidence>
<sequence>MKITIIGTGQVGSTIAYAVVLQGLCNHLVLAGRNLTKAQGDVLDLQHTLSFCERPMTIESSAIEDVKNSDILVITASAKGQGKMASRMELGVANVEIFKKLIPLLVRNNPQALLVIISNPVDVLTYLATQLAGLPSSRIMGVGTLVDSARFRVLLSIEERIHPDDLRTYILGEHGPNQFPVFSNAFAGSERIADNPAHRRIFHEVTEAGFDVYNLKGYTNFAIATAACEVLKTIAYDDHRTMPLSTYFKEWQGIEDNCFSIPVVVGRAGIIRHLHPNLNQIEKNALGKSAKLIKDNINNLINAENNKSV</sequence>
<dbReference type="PIRSF" id="PIRSF000102">
    <property type="entry name" value="Lac_mal_DH"/>
    <property type="match status" value="1"/>
</dbReference>
<feature type="active site" description="Proton acceptor" evidence="4">
    <location>
        <position position="174"/>
    </location>
</feature>
<feature type="binding site" evidence="5">
    <location>
        <position position="94"/>
    </location>
    <ligand>
        <name>NAD(+)</name>
        <dbReference type="ChEBI" id="CHEBI:57540"/>
    </ligand>
</feature>
<feature type="binding site" evidence="5">
    <location>
        <begin position="7"/>
        <end position="12"/>
    </location>
    <ligand>
        <name>NAD(+)</name>
        <dbReference type="ChEBI" id="CHEBI:57540"/>
    </ligand>
</feature>
<protein>
    <submittedName>
        <fullName evidence="9">L-lactate dehydrogenase</fullName>
    </submittedName>
</protein>
<name>A0A1I4AVX7_9PROT</name>
<evidence type="ECO:0000313" key="9">
    <source>
        <dbReference type="EMBL" id="SFK60742.1"/>
    </source>
</evidence>
<feature type="domain" description="Lactate/malate dehydrogenase N-terminal" evidence="7">
    <location>
        <begin position="1"/>
        <end position="141"/>
    </location>
</feature>
<evidence type="ECO:0000313" key="10">
    <source>
        <dbReference type="Proteomes" id="UP000199533"/>
    </source>
</evidence>
<gene>
    <name evidence="9" type="ORF">SAMN05216302_101066</name>
</gene>